<evidence type="ECO:0000313" key="1">
    <source>
        <dbReference type="EMBL" id="MBX37019.1"/>
    </source>
</evidence>
<name>A0A2P2N3F9_RHIMU</name>
<dbReference type="EMBL" id="GGEC01056535">
    <property type="protein sequence ID" value="MBX37019.1"/>
    <property type="molecule type" value="Transcribed_RNA"/>
</dbReference>
<dbReference type="AlphaFoldDB" id="A0A2P2N3F9"/>
<accession>A0A2P2N3F9</accession>
<sequence>MQQLVKEYSIADSQPQSEFGPKLGCLIS</sequence>
<organism evidence="1">
    <name type="scientific">Rhizophora mucronata</name>
    <name type="common">Asiatic mangrove</name>
    <dbReference type="NCBI Taxonomy" id="61149"/>
    <lineage>
        <taxon>Eukaryota</taxon>
        <taxon>Viridiplantae</taxon>
        <taxon>Streptophyta</taxon>
        <taxon>Embryophyta</taxon>
        <taxon>Tracheophyta</taxon>
        <taxon>Spermatophyta</taxon>
        <taxon>Magnoliopsida</taxon>
        <taxon>eudicotyledons</taxon>
        <taxon>Gunneridae</taxon>
        <taxon>Pentapetalae</taxon>
        <taxon>rosids</taxon>
        <taxon>fabids</taxon>
        <taxon>Malpighiales</taxon>
        <taxon>Rhizophoraceae</taxon>
        <taxon>Rhizophora</taxon>
    </lineage>
</organism>
<protein>
    <submittedName>
        <fullName evidence="1">Uncharacterized protein</fullName>
    </submittedName>
</protein>
<proteinExistence type="predicted"/>
<reference evidence="1" key="1">
    <citation type="submission" date="2018-02" db="EMBL/GenBank/DDBJ databases">
        <title>Rhizophora mucronata_Transcriptome.</title>
        <authorList>
            <person name="Meera S.P."/>
            <person name="Sreeshan A."/>
            <person name="Augustine A."/>
        </authorList>
    </citation>
    <scope>NUCLEOTIDE SEQUENCE</scope>
    <source>
        <tissue evidence="1">Leaf</tissue>
    </source>
</reference>